<dbReference type="InterPro" id="IPR013103">
    <property type="entry name" value="RVT_2"/>
</dbReference>
<dbReference type="EMBL" id="FMJY01000012">
    <property type="protein sequence ID" value="SCO92621.1"/>
    <property type="molecule type" value="Genomic_DNA"/>
</dbReference>
<dbReference type="Proteomes" id="UP000219369">
    <property type="component" value="Unassembled WGS sequence"/>
</dbReference>
<dbReference type="AlphaFoldDB" id="A0A2H3U3T7"/>
<feature type="domain" description="Reverse transcriptase Ty1/copia-type" evidence="1">
    <location>
        <begin position="7"/>
        <end position="94"/>
    </location>
</feature>
<reference evidence="3" key="1">
    <citation type="submission" date="2016-09" db="EMBL/GenBank/DDBJ databases">
        <authorList>
            <person name="Guldener U."/>
        </authorList>
    </citation>
    <scope>NUCLEOTIDE SEQUENCE [LARGE SCALE GENOMIC DNA]</scope>
    <source>
        <strain evidence="3">V64-1</strain>
    </source>
</reference>
<dbReference type="Pfam" id="PF07727">
    <property type="entry name" value="RVT_2"/>
    <property type="match status" value="1"/>
</dbReference>
<name>A0A2H3U3T7_FUSOX</name>
<sequence length="110" mass="12714">MDLIQYDEINAFVNVRLDHQVLMKMPLGYRQQGNIMLIQQAVYGQQESPFLRQKDFTASLQGLGFKPTRGEPCRMTKDGIIVFFYVDDIVFACRRNKRQALQQAVVDLKG</sequence>
<protein>
    <recommendedName>
        <fullName evidence="1">Reverse transcriptase Ty1/copia-type domain-containing protein</fullName>
    </recommendedName>
</protein>
<evidence type="ECO:0000313" key="2">
    <source>
        <dbReference type="EMBL" id="SCO92621.1"/>
    </source>
</evidence>
<organism evidence="2 3">
    <name type="scientific">Fusarium oxysporum</name>
    <name type="common">Fusarium vascular wilt</name>
    <dbReference type="NCBI Taxonomy" id="5507"/>
    <lineage>
        <taxon>Eukaryota</taxon>
        <taxon>Fungi</taxon>
        <taxon>Dikarya</taxon>
        <taxon>Ascomycota</taxon>
        <taxon>Pezizomycotina</taxon>
        <taxon>Sordariomycetes</taxon>
        <taxon>Hypocreomycetidae</taxon>
        <taxon>Hypocreales</taxon>
        <taxon>Nectriaceae</taxon>
        <taxon>Fusarium</taxon>
        <taxon>Fusarium oxysporum species complex</taxon>
    </lineage>
</organism>
<dbReference type="OrthoDB" id="5080335at2759"/>
<evidence type="ECO:0000313" key="3">
    <source>
        <dbReference type="Proteomes" id="UP000219369"/>
    </source>
</evidence>
<accession>A0A2H3U3T7</accession>
<evidence type="ECO:0000259" key="1">
    <source>
        <dbReference type="Pfam" id="PF07727"/>
    </source>
</evidence>
<gene>
    <name evidence="2" type="ORF">FRV6_16749</name>
</gene>
<proteinExistence type="predicted"/>